<dbReference type="SUPFAM" id="SSF54001">
    <property type="entry name" value="Cysteine proteinases"/>
    <property type="match status" value="1"/>
</dbReference>
<dbReference type="KEGG" id="rad:CO657_11055"/>
<dbReference type="Pfam" id="PF00112">
    <property type="entry name" value="Peptidase_C1"/>
    <property type="match status" value="1"/>
</dbReference>
<dbReference type="InterPro" id="IPR038765">
    <property type="entry name" value="Papain-like_cys_pep_sf"/>
</dbReference>
<evidence type="ECO:0000313" key="2">
    <source>
        <dbReference type="EMBL" id="QAS78576.1"/>
    </source>
</evidence>
<keyword evidence="2" id="KW-0645">Protease</keyword>
<dbReference type="Proteomes" id="UP000220927">
    <property type="component" value="Chromosome"/>
</dbReference>
<accession>A0AAE5WNM3</accession>
<dbReference type="GO" id="GO:0008234">
    <property type="term" value="F:cysteine-type peptidase activity"/>
    <property type="evidence" value="ECO:0007669"/>
    <property type="project" value="InterPro"/>
</dbReference>
<evidence type="ECO:0000313" key="3">
    <source>
        <dbReference type="Proteomes" id="UP000220927"/>
    </source>
</evidence>
<name>A0AAE5WNM3_9HYPH</name>
<keyword evidence="2" id="KW-0378">Hydrolase</keyword>
<dbReference type="CDD" id="cd02619">
    <property type="entry name" value="Peptidase_C1"/>
    <property type="match status" value="1"/>
</dbReference>
<sequence length="675" mass="74684">MAPATVMLWLLSDLILGRPGLYSKALGSPALLGGATMGVVEQVSALPSVVKDAPDLRDQVYLPSLRPLPSELPVDATLVRALKMGDPLNWLPRDQGEEGTCAAQAAATLIDLQRIQTARPSLIAPQVSARMLYQMAIQQNYERQTDGVCLRDVIKGFYHNGVCSEELWRYKSRDTRPPRLTIKRAKDARKISLGAYYRLRPSLNDYHAALNDVGPILVSAGIHEGWSKHLVARRDGHINPNYPQSSAHAFVIVGYDSKGFLVLNSWGKRWGGFLGCPGVAHWRYDDWADNIFDGWVLRLGVSTPAAFPYTIGEQGIYIARKPTAAASTPAFQVRGHLIHLDDGSPVSRSRYPYDDRTIAETCRYLAVLGRRTKTSKSSAERSLRVAKYRGVVLKLCGSLLGLDDIAREINREKEAFKRKNLYPLTVAWCNDFVEKTSSVLSQLALEATKQVDTRSSGLDTLIESHIRGVGRAFWRDVERASAQSTTVDGPLSWAVTNLLRLEGFSVHILSDGAGAMLLCDLIDMLERDRHEDFLRLTQMIRTVDLIAPTITADRLSKLLRSVGTNAKATLHVPNRETEARLSVGMYSKSILQLIENAFCSTGPEDRPNFVGKSMGRSGIQSVRMSEFPGLCINEISVDAPYGQFLSQNDLYSQSNLLPGILERISPVKLGLKPEE</sequence>
<reference evidence="2 3" key="1">
    <citation type="submission" date="2019-01" db="EMBL/GenBank/DDBJ databases">
        <title>Genomic insights into the origins and evolution of symbiotic genes in the Phaseolus vulgaris microsymbionts.</title>
        <authorList>
            <person name="Tong W."/>
        </authorList>
    </citation>
    <scope>NUCLEOTIDE SEQUENCE [LARGE SCALE GENOMIC DNA]</scope>
    <source>
        <strain evidence="2 3">FH23</strain>
    </source>
</reference>
<dbReference type="Gene3D" id="3.90.70.10">
    <property type="entry name" value="Cysteine proteinases"/>
    <property type="match status" value="1"/>
</dbReference>
<dbReference type="InterPro" id="IPR000668">
    <property type="entry name" value="Peptidase_C1A_C"/>
</dbReference>
<gene>
    <name evidence="2" type="ORF">CO657_11055</name>
</gene>
<dbReference type="EMBL" id="CP034998">
    <property type="protein sequence ID" value="QAS78576.1"/>
    <property type="molecule type" value="Genomic_DNA"/>
</dbReference>
<proteinExistence type="predicted"/>
<dbReference type="GO" id="GO:0006508">
    <property type="term" value="P:proteolysis"/>
    <property type="evidence" value="ECO:0007669"/>
    <property type="project" value="UniProtKB-KW"/>
</dbReference>
<feature type="domain" description="Peptidase C1A papain C-terminal" evidence="1">
    <location>
        <begin position="93"/>
        <end position="271"/>
    </location>
</feature>
<organism evidence="2 3">
    <name type="scientific">Rhizobium acidisoli</name>
    <dbReference type="NCBI Taxonomy" id="1538158"/>
    <lineage>
        <taxon>Bacteria</taxon>
        <taxon>Pseudomonadati</taxon>
        <taxon>Pseudomonadota</taxon>
        <taxon>Alphaproteobacteria</taxon>
        <taxon>Hyphomicrobiales</taxon>
        <taxon>Rhizobiaceae</taxon>
        <taxon>Rhizobium/Agrobacterium group</taxon>
        <taxon>Rhizobium</taxon>
    </lineage>
</organism>
<keyword evidence="3" id="KW-1185">Reference proteome</keyword>
<evidence type="ECO:0000259" key="1">
    <source>
        <dbReference type="Pfam" id="PF00112"/>
    </source>
</evidence>
<protein>
    <submittedName>
        <fullName evidence="2">Cysteine protease</fullName>
    </submittedName>
</protein>
<dbReference type="AlphaFoldDB" id="A0AAE5WNM3"/>